<evidence type="ECO:0000256" key="7">
    <source>
        <dbReference type="ARBA" id="ARBA00023065"/>
    </source>
</evidence>
<evidence type="ECO:0000256" key="13">
    <source>
        <dbReference type="SAM" id="Phobius"/>
    </source>
</evidence>
<comment type="similarity">
    <text evidence="11">Belongs to the amiloride-sensitive sodium channel (TC 1.A.6) family.</text>
</comment>
<name>A0AAV4GG29_9GAST</name>
<keyword evidence="8 13" id="KW-0472">Membrane</keyword>
<evidence type="ECO:0000256" key="6">
    <source>
        <dbReference type="ARBA" id="ARBA00023053"/>
    </source>
</evidence>
<proteinExistence type="inferred from homology"/>
<dbReference type="InterPro" id="IPR001873">
    <property type="entry name" value="ENaC"/>
</dbReference>
<keyword evidence="2 11" id="KW-0813">Transport</keyword>
<dbReference type="Gene3D" id="1.10.287.770">
    <property type="entry name" value="YojJ-like"/>
    <property type="match status" value="1"/>
</dbReference>
<evidence type="ECO:0000256" key="11">
    <source>
        <dbReference type="RuleBase" id="RU000679"/>
    </source>
</evidence>
<sequence length="625" mass="71995">MSSQHVYYTGEDNYYDHSGLPYADSGYERPYDHQYPGPFRPHPAYGVNRPSSHWPGNHQYPRLDEVRPKRDSSRKKGSKRENPKQDNDQDPRERFDRSKENGSRPKQDKSDWDSDSTSSPDDKEKSSRPSGVGHIIDKHTDKFSMSGVSYIKGTKNPVVKFVWSILLIAALAAMGYHLYRLVSTYREYKKQTSVELSFSSLQFPAVTFCNVNPVRMSQLNLATPELRDFIDNVNPEKLTNDLDNWSPQYETVDDYYDDDDDDDDDGGDDEAVDKRRRRRKRRQTQKSSFTVSHFVFVVRIDRAEMGHQISDMLLQCSFAGRQCLARNFTRLLTTDFGNCYTIQYDKFVSRKSGPKYGLELKLYLQTDEYVPGIATSKGIQVVVHEPDTHPFPQEEGIAIKAGSETRIGIKLVQVSRLDQPYDYCSSTEDFKKKYRIKYTRSTCQNICLYERTLKRCGCYNVLSEETRALLRRNLKNATACQSAKEIQCAERLAIKFDTDDRSCECHSPCKERLYEKTVSSREWPTQDFANLLVKTVCKNNPEDCAVLRNSTVEEVRDEFVNVVIYFEQLNFETITESPAYEIDQFLSDIGGTIGLYVGLSVLAFFEVINLITDILVYVCTGCRKK</sequence>
<comment type="caution">
    <text evidence="14">The sequence shown here is derived from an EMBL/GenBank/DDBJ whole genome shotgun (WGS) entry which is preliminary data.</text>
</comment>
<evidence type="ECO:0000256" key="1">
    <source>
        <dbReference type="ARBA" id="ARBA00004141"/>
    </source>
</evidence>
<feature type="compositionally biased region" description="Basic and acidic residues" evidence="12">
    <location>
        <begin position="79"/>
        <end position="112"/>
    </location>
</feature>
<dbReference type="AlphaFoldDB" id="A0AAV4GG29"/>
<comment type="subcellular location">
    <subcellularLocation>
        <location evidence="1">Membrane</location>
        <topology evidence="1">Multi-pass membrane protein</topology>
    </subcellularLocation>
</comment>
<feature type="transmembrane region" description="Helical" evidence="13">
    <location>
        <begin position="161"/>
        <end position="179"/>
    </location>
</feature>
<evidence type="ECO:0000256" key="2">
    <source>
        <dbReference type="ARBA" id="ARBA00022448"/>
    </source>
</evidence>
<dbReference type="PRINTS" id="PR01078">
    <property type="entry name" value="AMINACHANNEL"/>
</dbReference>
<feature type="compositionally biased region" description="Basic and acidic residues" evidence="12">
    <location>
        <begin position="61"/>
        <end position="71"/>
    </location>
</feature>
<keyword evidence="15" id="KW-1185">Reference proteome</keyword>
<evidence type="ECO:0000313" key="14">
    <source>
        <dbReference type="EMBL" id="GFR83345.1"/>
    </source>
</evidence>
<feature type="compositionally biased region" description="Acidic residues" evidence="12">
    <location>
        <begin position="256"/>
        <end position="271"/>
    </location>
</feature>
<feature type="region of interest" description="Disordered" evidence="12">
    <location>
        <begin position="256"/>
        <end position="282"/>
    </location>
</feature>
<evidence type="ECO:0000256" key="3">
    <source>
        <dbReference type="ARBA" id="ARBA00022461"/>
    </source>
</evidence>
<evidence type="ECO:0000256" key="5">
    <source>
        <dbReference type="ARBA" id="ARBA00022989"/>
    </source>
</evidence>
<dbReference type="Gene3D" id="2.60.470.10">
    <property type="entry name" value="Acid-sensing ion channels like domains"/>
    <property type="match status" value="1"/>
</dbReference>
<accession>A0AAV4GG29</accession>
<protein>
    <submittedName>
        <fullName evidence="14">Amiloride-sensitive sodium channel subunit gamma</fullName>
    </submittedName>
</protein>
<reference evidence="14 15" key="1">
    <citation type="journal article" date="2021" name="Elife">
        <title>Chloroplast acquisition without the gene transfer in kleptoplastic sea slugs, Plakobranchus ocellatus.</title>
        <authorList>
            <person name="Maeda T."/>
            <person name="Takahashi S."/>
            <person name="Yoshida T."/>
            <person name="Shimamura S."/>
            <person name="Takaki Y."/>
            <person name="Nagai Y."/>
            <person name="Toyoda A."/>
            <person name="Suzuki Y."/>
            <person name="Arimoto A."/>
            <person name="Ishii H."/>
            <person name="Satoh N."/>
            <person name="Nishiyama T."/>
            <person name="Hasebe M."/>
            <person name="Maruyama T."/>
            <person name="Minagawa J."/>
            <person name="Obokata J."/>
            <person name="Shigenobu S."/>
        </authorList>
    </citation>
    <scope>NUCLEOTIDE SEQUENCE [LARGE SCALE GENOMIC DNA]</scope>
</reference>
<feature type="transmembrane region" description="Helical" evidence="13">
    <location>
        <begin position="593"/>
        <end position="619"/>
    </location>
</feature>
<keyword evidence="3 11" id="KW-0894">Sodium channel</keyword>
<keyword evidence="7 11" id="KW-0406">Ion transport</keyword>
<keyword evidence="4 11" id="KW-0812">Transmembrane</keyword>
<dbReference type="EMBL" id="BMAT01004921">
    <property type="protein sequence ID" value="GFR83345.1"/>
    <property type="molecule type" value="Genomic_DNA"/>
</dbReference>
<feature type="region of interest" description="Disordered" evidence="12">
    <location>
        <begin position="1"/>
        <end position="138"/>
    </location>
</feature>
<evidence type="ECO:0000313" key="15">
    <source>
        <dbReference type="Proteomes" id="UP000762676"/>
    </source>
</evidence>
<gene>
    <name evidence="14" type="ORF">ElyMa_002387900</name>
</gene>
<evidence type="ECO:0000256" key="10">
    <source>
        <dbReference type="ARBA" id="ARBA00023303"/>
    </source>
</evidence>
<keyword evidence="6" id="KW-0915">Sodium</keyword>
<organism evidence="14 15">
    <name type="scientific">Elysia marginata</name>
    <dbReference type="NCBI Taxonomy" id="1093978"/>
    <lineage>
        <taxon>Eukaryota</taxon>
        <taxon>Metazoa</taxon>
        <taxon>Spiralia</taxon>
        <taxon>Lophotrochozoa</taxon>
        <taxon>Mollusca</taxon>
        <taxon>Gastropoda</taxon>
        <taxon>Heterobranchia</taxon>
        <taxon>Euthyneura</taxon>
        <taxon>Panpulmonata</taxon>
        <taxon>Sacoglossa</taxon>
        <taxon>Placobranchoidea</taxon>
        <taxon>Plakobranchidae</taxon>
        <taxon>Elysia</taxon>
    </lineage>
</organism>
<keyword evidence="5 13" id="KW-1133">Transmembrane helix</keyword>
<evidence type="ECO:0000256" key="8">
    <source>
        <dbReference type="ARBA" id="ARBA00023136"/>
    </source>
</evidence>
<dbReference type="Proteomes" id="UP000762676">
    <property type="component" value="Unassembled WGS sequence"/>
</dbReference>
<dbReference type="PANTHER" id="PTHR11690">
    <property type="entry name" value="AMILORIDE-SENSITIVE SODIUM CHANNEL-RELATED"/>
    <property type="match status" value="1"/>
</dbReference>
<dbReference type="Pfam" id="PF00858">
    <property type="entry name" value="ASC"/>
    <property type="match status" value="1"/>
</dbReference>
<keyword evidence="9 11" id="KW-0739">Sodium transport</keyword>
<dbReference type="GO" id="GO:0015280">
    <property type="term" value="F:ligand-gated sodium channel activity"/>
    <property type="evidence" value="ECO:0007669"/>
    <property type="project" value="TreeGrafter"/>
</dbReference>
<evidence type="ECO:0000256" key="9">
    <source>
        <dbReference type="ARBA" id="ARBA00023201"/>
    </source>
</evidence>
<evidence type="ECO:0000256" key="12">
    <source>
        <dbReference type="SAM" id="MobiDB-lite"/>
    </source>
</evidence>
<keyword evidence="10 11" id="KW-0407">Ion channel</keyword>
<evidence type="ECO:0000256" key="4">
    <source>
        <dbReference type="ARBA" id="ARBA00022692"/>
    </source>
</evidence>
<dbReference type="GO" id="GO:0005886">
    <property type="term" value="C:plasma membrane"/>
    <property type="evidence" value="ECO:0007669"/>
    <property type="project" value="TreeGrafter"/>
</dbReference>
<dbReference type="PANTHER" id="PTHR11690:SF248">
    <property type="entry name" value="PICKPOCKET 17, ISOFORM A"/>
    <property type="match status" value="1"/>
</dbReference>